<dbReference type="InterPro" id="IPR050422">
    <property type="entry name" value="X-Pro_aminopeptidase_P"/>
</dbReference>
<dbReference type="InterPro" id="IPR000587">
    <property type="entry name" value="Creatinase_N"/>
</dbReference>
<evidence type="ECO:0000259" key="7">
    <source>
        <dbReference type="Pfam" id="PF01321"/>
    </source>
</evidence>
<dbReference type="GO" id="GO:0004177">
    <property type="term" value="F:aminopeptidase activity"/>
    <property type="evidence" value="ECO:0007669"/>
    <property type="project" value="UniProtKB-KW"/>
</dbReference>
<dbReference type="FunFam" id="3.90.230.10:FF:000007">
    <property type="entry name" value="Xaa-Pro aminopeptidase P"/>
    <property type="match status" value="1"/>
</dbReference>
<dbReference type="Pfam" id="PF00557">
    <property type="entry name" value="Peptidase_M24"/>
    <property type="match status" value="1"/>
</dbReference>
<keyword evidence="10" id="KW-1185">Reference proteome</keyword>
<dbReference type="SUPFAM" id="SSF55920">
    <property type="entry name" value="Creatinase/aminopeptidase"/>
    <property type="match status" value="1"/>
</dbReference>
<dbReference type="STRING" id="1314674.A0A0D7B1F7"/>
<dbReference type="GO" id="GO:0005737">
    <property type="term" value="C:cytoplasm"/>
    <property type="evidence" value="ECO:0007669"/>
    <property type="project" value="UniProtKB-ARBA"/>
</dbReference>
<keyword evidence="9" id="KW-0031">Aminopeptidase</keyword>
<dbReference type="InterPro" id="IPR036005">
    <property type="entry name" value="Creatinase/aminopeptidase-like"/>
</dbReference>
<dbReference type="InterPro" id="IPR029149">
    <property type="entry name" value="Creatin/AminoP/Spt16_N"/>
</dbReference>
<dbReference type="GO" id="GO:0046872">
    <property type="term" value="F:metal ion binding"/>
    <property type="evidence" value="ECO:0007669"/>
    <property type="project" value="UniProtKB-KW"/>
</dbReference>
<feature type="domain" description="Peptidase M24 C-terminal" evidence="8">
    <location>
        <begin position="555"/>
        <end position="612"/>
    </location>
</feature>
<sequence length="618" mass="68011">MDDDADSVHVRVETSERLEGVRKLMGRERVGIYIIPNNDEHGTEGVAACDQRREYISGFTGPIGTAIITTSAAYLLAPSRYHTQAATQIDENWTFVPSTDWMAFLATIATEEVRVGIDGRLISHTGAAKLTKMIPSKMVYPVTNLVDASWKDRPPAPLDPIFVQAPSYSGEEASSKLDRIRTFLQTRPPDRPSYAKGTPGPQNYVIGILLTRMDEVAWALNLRGSDIPFTPIFRAYFFLSASLAVLFVNPEKLPPDVSEYLAGLSVSVRPYGDVWKFLRKREWEVEGKVIIAPDASYSVALVLSGYRTAVMPSPVRDMMALKNPVELEGLRRAYLRDGVAIVQFFAWLEEKLVHKGYDITEWEAAQRLLDFRKAQAGAGFMGLAGLTKAQAGVNASEEGYVARKATAKRLDKDSPFVLSTGAQYRDGTTSTTRTIHLGDPRPDHIDAYTRVLQGHMAIDAAVFPAGTNAAQLDVLARSALWKGGMDYGHATGTGIGSFLTTSEGPHGFTSTAPLQPGCAITNMQGAYIPSRFGIRLESVLVAKKTHPRRTAGIGGWLAFERLTCVPIQPSLVRWDVLGPAEKAWIQTHNADCLRKLRPFLGSDKRALDWVRRMAEVMP</sequence>
<gene>
    <name evidence="9" type="ORF">CYLTODRAFT_358620</name>
</gene>
<accession>A0A0D7B1F7</accession>
<evidence type="ECO:0000256" key="2">
    <source>
        <dbReference type="ARBA" id="ARBA00008766"/>
    </source>
</evidence>
<dbReference type="Pfam" id="PF16188">
    <property type="entry name" value="Peptidase_M24_C"/>
    <property type="match status" value="1"/>
</dbReference>
<name>A0A0D7B1F7_9AGAR</name>
<dbReference type="Pfam" id="PF01321">
    <property type="entry name" value="Creatinase_N"/>
    <property type="match status" value="1"/>
</dbReference>
<keyword evidence="5" id="KW-0464">Manganese</keyword>
<evidence type="ECO:0000256" key="3">
    <source>
        <dbReference type="ARBA" id="ARBA00022723"/>
    </source>
</evidence>
<dbReference type="Pfam" id="PF16189">
    <property type="entry name" value="Creatinase_N_2"/>
    <property type="match status" value="1"/>
</dbReference>
<keyword evidence="4" id="KW-0378">Hydrolase</keyword>
<evidence type="ECO:0000313" key="10">
    <source>
        <dbReference type="Proteomes" id="UP000054007"/>
    </source>
</evidence>
<dbReference type="SUPFAM" id="SSF53092">
    <property type="entry name" value="Creatinase/prolidase N-terminal domain"/>
    <property type="match status" value="1"/>
</dbReference>
<dbReference type="Proteomes" id="UP000054007">
    <property type="component" value="Unassembled WGS sequence"/>
</dbReference>
<evidence type="ECO:0000256" key="4">
    <source>
        <dbReference type="ARBA" id="ARBA00022801"/>
    </source>
</evidence>
<dbReference type="InterPro" id="IPR000994">
    <property type="entry name" value="Pept_M24"/>
</dbReference>
<comment type="cofactor">
    <cofactor evidence="1">
        <name>Mn(2+)</name>
        <dbReference type="ChEBI" id="CHEBI:29035"/>
    </cofactor>
</comment>
<proteinExistence type="inferred from homology"/>
<dbReference type="OrthoDB" id="9995434at2759"/>
<comment type="similarity">
    <text evidence="2">Belongs to the peptidase M24B family.</text>
</comment>
<protein>
    <submittedName>
        <fullName evidence="9">Creatinase/aminopeptidase</fullName>
    </submittedName>
</protein>
<feature type="domain" description="Peptidase M24" evidence="6">
    <location>
        <begin position="329"/>
        <end position="542"/>
    </location>
</feature>
<organism evidence="9 10">
    <name type="scientific">Cylindrobasidium torrendii FP15055 ss-10</name>
    <dbReference type="NCBI Taxonomy" id="1314674"/>
    <lineage>
        <taxon>Eukaryota</taxon>
        <taxon>Fungi</taxon>
        <taxon>Dikarya</taxon>
        <taxon>Basidiomycota</taxon>
        <taxon>Agaricomycotina</taxon>
        <taxon>Agaricomycetes</taxon>
        <taxon>Agaricomycetidae</taxon>
        <taxon>Agaricales</taxon>
        <taxon>Marasmiineae</taxon>
        <taxon>Physalacriaceae</taxon>
        <taxon>Cylindrobasidium</taxon>
    </lineage>
</organism>
<evidence type="ECO:0000313" key="9">
    <source>
        <dbReference type="EMBL" id="KIY64302.1"/>
    </source>
</evidence>
<feature type="domain" description="Creatinase N-terminal" evidence="7">
    <location>
        <begin position="17"/>
        <end position="148"/>
    </location>
</feature>
<dbReference type="Gene3D" id="3.90.230.10">
    <property type="entry name" value="Creatinase/methionine aminopeptidase superfamily"/>
    <property type="match status" value="1"/>
</dbReference>
<dbReference type="EMBL" id="KN880643">
    <property type="protein sequence ID" value="KIY64302.1"/>
    <property type="molecule type" value="Genomic_DNA"/>
</dbReference>
<dbReference type="PANTHER" id="PTHR43763">
    <property type="entry name" value="XAA-PRO AMINOPEPTIDASE 1"/>
    <property type="match status" value="1"/>
</dbReference>
<evidence type="ECO:0000256" key="1">
    <source>
        <dbReference type="ARBA" id="ARBA00001936"/>
    </source>
</evidence>
<evidence type="ECO:0000259" key="8">
    <source>
        <dbReference type="Pfam" id="PF16188"/>
    </source>
</evidence>
<dbReference type="Gene3D" id="3.40.350.10">
    <property type="entry name" value="Creatinase/prolidase N-terminal domain"/>
    <property type="match status" value="2"/>
</dbReference>
<dbReference type="PANTHER" id="PTHR43763:SF17">
    <property type="entry name" value="AMINOPEPTIDASE P, CYTOPLASMIC-RELATED"/>
    <property type="match status" value="1"/>
</dbReference>
<dbReference type="InterPro" id="IPR032416">
    <property type="entry name" value="Peptidase_M24_C"/>
</dbReference>
<reference evidence="9 10" key="1">
    <citation type="journal article" date="2015" name="Fungal Genet. Biol.">
        <title>Evolution of novel wood decay mechanisms in Agaricales revealed by the genome sequences of Fistulina hepatica and Cylindrobasidium torrendii.</title>
        <authorList>
            <person name="Floudas D."/>
            <person name="Held B.W."/>
            <person name="Riley R."/>
            <person name="Nagy L.G."/>
            <person name="Koehler G."/>
            <person name="Ransdell A.S."/>
            <person name="Younus H."/>
            <person name="Chow J."/>
            <person name="Chiniquy J."/>
            <person name="Lipzen A."/>
            <person name="Tritt A."/>
            <person name="Sun H."/>
            <person name="Haridas S."/>
            <person name="LaButti K."/>
            <person name="Ohm R.A."/>
            <person name="Kues U."/>
            <person name="Blanchette R.A."/>
            <person name="Grigoriev I.V."/>
            <person name="Minto R.E."/>
            <person name="Hibbett D.S."/>
        </authorList>
    </citation>
    <scope>NUCLEOTIDE SEQUENCE [LARGE SCALE GENOMIC DNA]</scope>
    <source>
        <strain evidence="9 10">FP15055 ss-10</strain>
    </source>
</reference>
<keyword evidence="3" id="KW-0479">Metal-binding</keyword>
<keyword evidence="9" id="KW-0645">Protease</keyword>
<dbReference type="AlphaFoldDB" id="A0A0D7B1F7"/>
<evidence type="ECO:0000259" key="6">
    <source>
        <dbReference type="Pfam" id="PF00557"/>
    </source>
</evidence>
<evidence type="ECO:0000256" key="5">
    <source>
        <dbReference type="ARBA" id="ARBA00023211"/>
    </source>
</evidence>